<evidence type="ECO:0000256" key="1">
    <source>
        <dbReference type="ARBA" id="ARBA00009232"/>
    </source>
</evidence>
<keyword evidence="4 5" id="KW-0234">DNA repair</keyword>
<dbReference type="PANTHER" id="PTHR10429:SF0">
    <property type="entry name" value="DNA-3-METHYLADENINE GLYCOSYLASE"/>
    <property type="match status" value="1"/>
</dbReference>
<evidence type="ECO:0000313" key="6">
    <source>
        <dbReference type="EMBL" id="KUK46860.1"/>
    </source>
</evidence>
<gene>
    <name evidence="6" type="ORF">XD73_0264</name>
</gene>
<keyword evidence="3 5" id="KW-0378">Hydrolase</keyword>
<keyword evidence="2 5" id="KW-0227">DNA damage</keyword>
<protein>
    <recommendedName>
        <fullName evidence="5">Putative 3-methyladenine DNA glycosylase</fullName>
        <ecNumber evidence="5">3.2.2.-</ecNumber>
    </recommendedName>
</protein>
<dbReference type="InterPro" id="IPR003180">
    <property type="entry name" value="MPG"/>
</dbReference>
<evidence type="ECO:0000256" key="5">
    <source>
        <dbReference type="HAMAP-Rule" id="MF_00527"/>
    </source>
</evidence>
<evidence type="ECO:0000256" key="2">
    <source>
        <dbReference type="ARBA" id="ARBA00022763"/>
    </source>
</evidence>
<dbReference type="GO" id="GO:0003677">
    <property type="term" value="F:DNA binding"/>
    <property type="evidence" value="ECO:0007669"/>
    <property type="project" value="InterPro"/>
</dbReference>
<dbReference type="InterPro" id="IPR036995">
    <property type="entry name" value="MPG_sf"/>
</dbReference>
<accession>A0A101FYJ9</accession>
<reference evidence="6 7" key="1">
    <citation type="journal article" date="2015" name="MBio">
        <title>Genome-Resolved Metagenomic Analysis Reveals Roles for Candidate Phyla and Other Microbial Community Members in Biogeochemical Transformations in Oil Reservoirs.</title>
        <authorList>
            <person name="Hu P."/>
            <person name="Tom L."/>
            <person name="Singh A."/>
            <person name="Thomas B.C."/>
            <person name="Baker B.J."/>
            <person name="Piceno Y.M."/>
            <person name="Andersen G.L."/>
            <person name="Banfield J.F."/>
        </authorList>
    </citation>
    <scope>NUCLEOTIDE SEQUENCE [LARGE SCALE GENOMIC DNA]</scope>
    <source>
        <strain evidence="6">46_16</strain>
    </source>
</reference>
<comment type="caution">
    <text evidence="6">The sequence shown here is derived from an EMBL/GenBank/DDBJ whole genome shotgun (WGS) entry which is preliminary data.</text>
</comment>
<evidence type="ECO:0000256" key="4">
    <source>
        <dbReference type="ARBA" id="ARBA00023204"/>
    </source>
</evidence>
<dbReference type="PANTHER" id="PTHR10429">
    <property type="entry name" value="DNA-3-METHYLADENINE GLYCOSYLASE"/>
    <property type="match status" value="1"/>
</dbReference>
<dbReference type="PATRIC" id="fig|167964.4.peg.99"/>
<name>A0A101FYJ9_9CHLR</name>
<dbReference type="HAMAP" id="MF_00527">
    <property type="entry name" value="3MGH"/>
    <property type="match status" value="1"/>
</dbReference>
<dbReference type="InterPro" id="IPR011034">
    <property type="entry name" value="Formyl_transferase-like_C_sf"/>
</dbReference>
<dbReference type="Proteomes" id="UP000064249">
    <property type="component" value="Unassembled WGS sequence"/>
</dbReference>
<evidence type="ECO:0000256" key="3">
    <source>
        <dbReference type="ARBA" id="ARBA00022801"/>
    </source>
</evidence>
<dbReference type="Gene3D" id="3.10.300.10">
    <property type="entry name" value="Methylpurine-DNA glycosylase (MPG)"/>
    <property type="match status" value="1"/>
</dbReference>
<evidence type="ECO:0000313" key="7">
    <source>
        <dbReference type="Proteomes" id="UP000064249"/>
    </source>
</evidence>
<dbReference type="EC" id="3.2.2.-" evidence="5"/>
<dbReference type="NCBIfam" id="NF002003">
    <property type="entry name" value="PRK00802.1-3"/>
    <property type="match status" value="1"/>
</dbReference>
<proteinExistence type="inferred from homology"/>
<dbReference type="AlphaFoldDB" id="A0A101FYJ9"/>
<dbReference type="GO" id="GO:0003905">
    <property type="term" value="F:alkylbase DNA N-glycosylase activity"/>
    <property type="evidence" value="ECO:0007669"/>
    <property type="project" value="InterPro"/>
</dbReference>
<organism evidence="6 7">
    <name type="scientific">Anaerolinea thermophila</name>
    <dbReference type="NCBI Taxonomy" id="167964"/>
    <lineage>
        <taxon>Bacteria</taxon>
        <taxon>Bacillati</taxon>
        <taxon>Chloroflexota</taxon>
        <taxon>Anaerolineae</taxon>
        <taxon>Anaerolineales</taxon>
        <taxon>Anaerolineaceae</taxon>
        <taxon>Anaerolinea</taxon>
    </lineage>
</organism>
<dbReference type="GO" id="GO:0006284">
    <property type="term" value="P:base-excision repair"/>
    <property type="evidence" value="ECO:0007669"/>
    <property type="project" value="InterPro"/>
</dbReference>
<sequence>MKNIDRMVERSFYTQAAVTAARNLLGKQLIREEHGELVSGFIIETEAYDGEQDEACHARSGKTKRNAVMYGEPGHAYVYFTYGMHWLLNCVTGAKGYPAAVLIRAVYPTRGLELIAKRRQPIAPSHWCDGPAKLTRAFAIDGSLNGYDLCQPDGMLRLADGITIPDTLVHTTPRIGINYAGEPWKSNPWRFEATITPETLMNQFDNSMI</sequence>
<comment type="similarity">
    <text evidence="1 5">Belongs to the DNA glycosylase MPG family.</text>
</comment>
<dbReference type="CDD" id="cd00540">
    <property type="entry name" value="AAG"/>
    <property type="match status" value="1"/>
</dbReference>
<dbReference type="NCBIfam" id="TIGR00567">
    <property type="entry name" value="3mg"/>
    <property type="match status" value="1"/>
</dbReference>
<dbReference type="SUPFAM" id="SSF50486">
    <property type="entry name" value="FMT C-terminal domain-like"/>
    <property type="match status" value="1"/>
</dbReference>
<dbReference type="FunFam" id="3.10.300.10:FF:000001">
    <property type="entry name" value="Putative 3-methyladenine DNA glycosylase"/>
    <property type="match status" value="1"/>
</dbReference>
<dbReference type="Pfam" id="PF02245">
    <property type="entry name" value="Pur_DNA_glyco"/>
    <property type="match status" value="1"/>
</dbReference>
<dbReference type="EMBL" id="LGFU01000005">
    <property type="protein sequence ID" value="KUK46860.1"/>
    <property type="molecule type" value="Genomic_DNA"/>
</dbReference>